<sequence length="170" mass="19421">MPENYSVFDAGCTKYWSKITVKQVISEKEIESLIPEITAAAKEFKKQSEFLAKEISKLNDVPISKLWEKSDEITTSPIGWRCYHHGQHFYCENLESGQVVEVPIWYGGEFGVLDPYFFSQFISSTPSLNMPVSIVDWYHDMSRVMDIMLKKGLMKQVTGTTYEVSGIAIT</sequence>
<dbReference type="Pfam" id="PF21837">
    <property type="entry name" value="DUF6896"/>
    <property type="match status" value="1"/>
</dbReference>
<dbReference type="OrthoDB" id="3371683at2"/>
<evidence type="ECO:0000313" key="2">
    <source>
        <dbReference type="EMBL" id="CAA0123498.1"/>
    </source>
</evidence>
<dbReference type="AlphaFoldDB" id="A0A5S9QXF4"/>
<dbReference type="Proteomes" id="UP000441399">
    <property type="component" value="Unassembled WGS sequence"/>
</dbReference>
<evidence type="ECO:0000313" key="3">
    <source>
        <dbReference type="Proteomes" id="UP000441399"/>
    </source>
</evidence>
<evidence type="ECO:0000259" key="1">
    <source>
        <dbReference type="Pfam" id="PF21837"/>
    </source>
</evidence>
<gene>
    <name evidence="2" type="ORF">OPDIPICF_04864</name>
</gene>
<name>A0A5S9QXF4_9GAMM</name>
<protein>
    <recommendedName>
        <fullName evidence="1">DUF6896 domain-containing protein</fullName>
    </recommendedName>
</protein>
<dbReference type="EMBL" id="CACSIO010000055">
    <property type="protein sequence ID" value="CAA0123498.1"/>
    <property type="molecule type" value="Genomic_DNA"/>
</dbReference>
<keyword evidence="3" id="KW-1185">Reference proteome</keyword>
<proteinExistence type="predicted"/>
<reference evidence="2 3" key="1">
    <citation type="submission" date="2019-11" db="EMBL/GenBank/DDBJ databases">
        <authorList>
            <person name="Holert J."/>
        </authorList>
    </citation>
    <scope>NUCLEOTIDE SEQUENCE [LARGE SCALE GENOMIC DNA]</scope>
    <source>
        <strain evidence="2">SB11_3</strain>
    </source>
</reference>
<organism evidence="2 3">
    <name type="scientific">BD1-7 clade bacterium</name>
    <dbReference type="NCBI Taxonomy" id="2029982"/>
    <lineage>
        <taxon>Bacteria</taxon>
        <taxon>Pseudomonadati</taxon>
        <taxon>Pseudomonadota</taxon>
        <taxon>Gammaproteobacteria</taxon>
        <taxon>Cellvibrionales</taxon>
        <taxon>Spongiibacteraceae</taxon>
        <taxon>BD1-7 clade</taxon>
    </lineage>
</organism>
<accession>A0A5S9QXF4</accession>
<feature type="domain" description="DUF6896" evidence="1">
    <location>
        <begin position="67"/>
        <end position="157"/>
    </location>
</feature>
<dbReference type="InterPro" id="IPR054191">
    <property type="entry name" value="DUF6896"/>
</dbReference>